<protein>
    <submittedName>
        <fullName evidence="1">Uncharacterized protein</fullName>
    </submittedName>
</protein>
<dbReference type="EMBL" id="CAJOBI010325473">
    <property type="protein sequence ID" value="CAF5191147.1"/>
    <property type="molecule type" value="Genomic_DNA"/>
</dbReference>
<dbReference type="Proteomes" id="UP000676336">
    <property type="component" value="Unassembled WGS sequence"/>
</dbReference>
<evidence type="ECO:0000313" key="2">
    <source>
        <dbReference type="Proteomes" id="UP000676336"/>
    </source>
</evidence>
<sequence>MDGVSNPMIGGQYYRTPSIPQISYIPTDSQQQQQQQSYFINPTLPLNNRVPSRPLIATVDFNDDVSQQPDFSVS</sequence>
<organism evidence="1 2">
    <name type="scientific">Rotaria magnacalcarata</name>
    <dbReference type="NCBI Taxonomy" id="392030"/>
    <lineage>
        <taxon>Eukaryota</taxon>
        <taxon>Metazoa</taxon>
        <taxon>Spiralia</taxon>
        <taxon>Gnathifera</taxon>
        <taxon>Rotifera</taxon>
        <taxon>Eurotatoria</taxon>
        <taxon>Bdelloidea</taxon>
        <taxon>Philodinida</taxon>
        <taxon>Philodinidae</taxon>
        <taxon>Rotaria</taxon>
    </lineage>
</organism>
<accession>A0A8S3I2H7</accession>
<reference evidence="1" key="1">
    <citation type="submission" date="2021-02" db="EMBL/GenBank/DDBJ databases">
        <authorList>
            <person name="Nowell W R."/>
        </authorList>
    </citation>
    <scope>NUCLEOTIDE SEQUENCE</scope>
</reference>
<feature type="non-terminal residue" evidence="1">
    <location>
        <position position="1"/>
    </location>
</feature>
<dbReference type="AlphaFoldDB" id="A0A8S3I2H7"/>
<proteinExistence type="predicted"/>
<gene>
    <name evidence="1" type="ORF">SMN809_LOCUS72342</name>
</gene>
<evidence type="ECO:0000313" key="1">
    <source>
        <dbReference type="EMBL" id="CAF5191147.1"/>
    </source>
</evidence>
<comment type="caution">
    <text evidence="1">The sequence shown here is derived from an EMBL/GenBank/DDBJ whole genome shotgun (WGS) entry which is preliminary data.</text>
</comment>
<name>A0A8S3I2H7_9BILA</name>